<dbReference type="OrthoDB" id="9805913at2"/>
<dbReference type="GO" id="GO:0005829">
    <property type="term" value="C:cytosol"/>
    <property type="evidence" value="ECO:0007669"/>
    <property type="project" value="TreeGrafter"/>
</dbReference>
<keyword evidence="2" id="KW-0808">Transferase</keyword>
<organism evidence="5 6">
    <name type="scientific">Rhizosphaericola mali</name>
    <dbReference type="NCBI Taxonomy" id="2545455"/>
    <lineage>
        <taxon>Bacteria</taxon>
        <taxon>Pseudomonadati</taxon>
        <taxon>Bacteroidota</taxon>
        <taxon>Chitinophagia</taxon>
        <taxon>Chitinophagales</taxon>
        <taxon>Chitinophagaceae</taxon>
        <taxon>Rhizosphaericola</taxon>
    </lineage>
</organism>
<dbReference type="GO" id="GO:0004674">
    <property type="term" value="F:protein serine/threonine kinase activity"/>
    <property type="evidence" value="ECO:0007669"/>
    <property type="project" value="TreeGrafter"/>
</dbReference>
<dbReference type="PANTHER" id="PTHR37419">
    <property type="entry name" value="SERINE/THREONINE-PROTEIN KINASE TOXIN HIPA"/>
    <property type="match status" value="1"/>
</dbReference>
<evidence type="ECO:0000313" key="5">
    <source>
        <dbReference type="EMBL" id="QES90289.1"/>
    </source>
</evidence>
<comment type="similarity">
    <text evidence="1">Belongs to the HipA Ser/Thr kinase family.</text>
</comment>
<dbReference type="RefSeq" id="WP_131331269.1">
    <property type="nucleotide sequence ID" value="NZ_CP044016.1"/>
</dbReference>
<name>A0A5P2G7N3_9BACT</name>
<dbReference type="Pfam" id="PF07804">
    <property type="entry name" value="HipA_C"/>
    <property type="match status" value="1"/>
</dbReference>
<evidence type="ECO:0000256" key="3">
    <source>
        <dbReference type="ARBA" id="ARBA00022777"/>
    </source>
</evidence>
<proteinExistence type="inferred from homology"/>
<dbReference type="KEGG" id="arac:E0W69_017070"/>
<evidence type="ECO:0000313" key="6">
    <source>
        <dbReference type="Proteomes" id="UP000292424"/>
    </source>
</evidence>
<dbReference type="InterPro" id="IPR052028">
    <property type="entry name" value="HipA_Ser/Thr_kinase"/>
</dbReference>
<sequence length="338" mass="38768">MEIISVCPATLRPGHDTYSTTALRHLFNGRKVSHILPFAQNESNGEQRKLSIKDRARISISGVQEKYSLRLEKNILTVTQENGQYILKPMPTELDNVEFVPANEHLTMQIASQIYKIETAQNALIFFPDEAPAYITKRFDVVADGVRCLKEDFASLMLKTSDDGNKNFKYDGSYLQMAETIDKFLPAALIAKENLFKLVVFNYLFSNGDAHLKNYSVVDYEQNGLYQLAPAYDLICTRLHIEDGDFALEDRLYDGDFDHPSFAYFGFHAYDDFYDFGIKIGLLPLRVKKIMDNFLSHVEEVIFLTQLSFLSESLKEIYIGLYKEKLKRLSLSLKNSKQ</sequence>
<dbReference type="EMBL" id="CP044016">
    <property type="protein sequence ID" value="QES90289.1"/>
    <property type="molecule type" value="Genomic_DNA"/>
</dbReference>
<dbReference type="AlphaFoldDB" id="A0A5P2G7N3"/>
<gene>
    <name evidence="5" type="ORF">E0W69_017070</name>
</gene>
<dbReference type="InterPro" id="IPR012893">
    <property type="entry name" value="HipA-like_C"/>
</dbReference>
<protein>
    <submittedName>
        <fullName evidence="5">HipA domain-containing protein</fullName>
    </submittedName>
</protein>
<dbReference type="PANTHER" id="PTHR37419:SF1">
    <property type="entry name" value="SERINE_THREONINE-PROTEIN KINASE TOXIN HIPA"/>
    <property type="match status" value="1"/>
</dbReference>
<evidence type="ECO:0000259" key="4">
    <source>
        <dbReference type="Pfam" id="PF07804"/>
    </source>
</evidence>
<feature type="domain" description="HipA-like C-terminal" evidence="4">
    <location>
        <begin position="58"/>
        <end position="300"/>
    </location>
</feature>
<keyword evidence="6" id="KW-1185">Reference proteome</keyword>
<keyword evidence="3" id="KW-0418">Kinase</keyword>
<evidence type="ECO:0000256" key="1">
    <source>
        <dbReference type="ARBA" id="ARBA00010164"/>
    </source>
</evidence>
<dbReference type="Gene3D" id="1.10.1070.20">
    <property type="match status" value="1"/>
</dbReference>
<reference evidence="5 6" key="1">
    <citation type="submission" date="2019-09" db="EMBL/GenBank/DDBJ databases">
        <title>Complete genome sequence of Arachidicoccus sp. B3-10 isolated from apple orchard soil.</title>
        <authorList>
            <person name="Kim H.S."/>
            <person name="Han K.-I."/>
            <person name="Suh M.K."/>
            <person name="Lee K.C."/>
            <person name="Eom M.K."/>
            <person name="Kim J.-S."/>
            <person name="Kang S.W."/>
            <person name="Sin Y."/>
            <person name="Lee J.-S."/>
        </authorList>
    </citation>
    <scope>NUCLEOTIDE SEQUENCE [LARGE SCALE GENOMIC DNA]</scope>
    <source>
        <strain evidence="5 6">B3-10</strain>
    </source>
</reference>
<dbReference type="Proteomes" id="UP000292424">
    <property type="component" value="Chromosome"/>
</dbReference>
<evidence type="ECO:0000256" key="2">
    <source>
        <dbReference type="ARBA" id="ARBA00022679"/>
    </source>
</evidence>
<accession>A0A5P2G7N3</accession>